<gene>
    <name evidence="1" type="ORF">MUB52_22710</name>
</gene>
<sequence length="60" mass="6779">MDRKLSKEELNKDRLFAKLAELSEEMIEDHGKDFAMGALVLAAQWIAKGESGPPQRNARH</sequence>
<proteinExistence type="predicted"/>
<name>A0ABT3BLT3_9RHOB</name>
<dbReference type="EMBL" id="JALIEB010000034">
    <property type="protein sequence ID" value="MCV3274253.1"/>
    <property type="molecule type" value="Genomic_DNA"/>
</dbReference>
<comment type="caution">
    <text evidence="1">The sequence shown here is derived from an EMBL/GenBank/DDBJ whole genome shotgun (WGS) entry which is preliminary data.</text>
</comment>
<organism evidence="1 2">
    <name type="scientific">Roseobacter sinensis</name>
    <dbReference type="NCBI Taxonomy" id="2931391"/>
    <lineage>
        <taxon>Bacteria</taxon>
        <taxon>Pseudomonadati</taxon>
        <taxon>Pseudomonadota</taxon>
        <taxon>Alphaproteobacteria</taxon>
        <taxon>Rhodobacterales</taxon>
        <taxon>Roseobacteraceae</taxon>
        <taxon>Roseobacter</taxon>
    </lineage>
</organism>
<protein>
    <submittedName>
        <fullName evidence="1">Uncharacterized protein</fullName>
    </submittedName>
</protein>
<dbReference type="RefSeq" id="WP_263846457.1">
    <property type="nucleotide sequence ID" value="NZ_JALIEB010000034.1"/>
</dbReference>
<evidence type="ECO:0000313" key="1">
    <source>
        <dbReference type="EMBL" id="MCV3274253.1"/>
    </source>
</evidence>
<accession>A0ABT3BLT3</accession>
<keyword evidence="2" id="KW-1185">Reference proteome</keyword>
<dbReference type="Proteomes" id="UP001208690">
    <property type="component" value="Unassembled WGS sequence"/>
</dbReference>
<reference evidence="1 2" key="1">
    <citation type="submission" date="2022-04" db="EMBL/GenBank/DDBJ databases">
        <title>Roseobacter sp. WL0113 is a bacterium isolated from neritic sediment.</title>
        <authorList>
            <person name="Wang L."/>
            <person name="He W."/>
            <person name="Zhang D.-F."/>
        </authorList>
    </citation>
    <scope>NUCLEOTIDE SEQUENCE [LARGE SCALE GENOMIC DNA]</scope>
    <source>
        <strain evidence="1 2">WL0113</strain>
    </source>
</reference>
<evidence type="ECO:0000313" key="2">
    <source>
        <dbReference type="Proteomes" id="UP001208690"/>
    </source>
</evidence>